<dbReference type="EMBL" id="CP060394">
    <property type="protein sequence ID" value="QNI35179.1"/>
    <property type="molecule type" value="Genomic_DNA"/>
</dbReference>
<feature type="domain" description="Potassium channel" evidence="2">
    <location>
        <begin position="18"/>
        <end position="89"/>
    </location>
</feature>
<dbReference type="Pfam" id="PF07885">
    <property type="entry name" value="Ion_trans_2"/>
    <property type="match status" value="1"/>
</dbReference>
<dbReference type="Gene3D" id="1.10.287.70">
    <property type="match status" value="1"/>
</dbReference>
<evidence type="ECO:0000313" key="3">
    <source>
        <dbReference type="EMBL" id="QNI35179.1"/>
    </source>
</evidence>
<dbReference type="KEGG" id="adin:H7849_24615"/>
<feature type="transmembrane region" description="Helical" evidence="1">
    <location>
        <begin position="6"/>
        <end position="24"/>
    </location>
</feature>
<sequence length="99" mass="11001">MDVSIVFRANGLAFIAHLVEICLWAKLYMICGEFRYFGTAIYHSAVNYSTLGYGDIVMSPSWRLLGPIEAANGALMFGVSTAMIFAVIQGLVQIRYRDL</sequence>
<keyword evidence="1" id="KW-0812">Transmembrane</keyword>
<evidence type="ECO:0000313" key="4">
    <source>
        <dbReference type="Proteomes" id="UP000515312"/>
    </source>
</evidence>
<evidence type="ECO:0000256" key="1">
    <source>
        <dbReference type="SAM" id="Phobius"/>
    </source>
</evidence>
<proteinExistence type="predicted"/>
<dbReference type="GO" id="GO:0034220">
    <property type="term" value="P:monoatomic ion transmembrane transport"/>
    <property type="evidence" value="ECO:0007669"/>
    <property type="project" value="UniProtKB-KW"/>
</dbReference>
<dbReference type="Proteomes" id="UP000515312">
    <property type="component" value="Chromosome"/>
</dbReference>
<keyword evidence="1" id="KW-1133">Transmembrane helix</keyword>
<keyword evidence="1" id="KW-0472">Membrane</keyword>
<organism evidence="3 4">
    <name type="scientific">Alloacidobacterium dinghuense</name>
    <dbReference type="NCBI Taxonomy" id="2763107"/>
    <lineage>
        <taxon>Bacteria</taxon>
        <taxon>Pseudomonadati</taxon>
        <taxon>Acidobacteriota</taxon>
        <taxon>Terriglobia</taxon>
        <taxon>Terriglobales</taxon>
        <taxon>Acidobacteriaceae</taxon>
        <taxon>Alloacidobacterium</taxon>
    </lineage>
</organism>
<dbReference type="InterPro" id="IPR013099">
    <property type="entry name" value="K_chnl_dom"/>
</dbReference>
<gene>
    <name evidence="3" type="ORF">H7849_24615</name>
</gene>
<reference evidence="3 4" key="1">
    <citation type="submission" date="2020-08" db="EMBL/GenBank/DDBJ databases">
        <title>Edaphobacter telluris sp. nov. and Acidobacterium dinghuensis sp. nov., two acidobacteria isolated from forest soil.</title>
        <authorList>
            <person name="Fu J."/>
            <person name="Qiu L."/>
        </authorList>
    </citation>
    <scope>NUCLEOTIDE SEQUENCE [LARGE SCALE GENOMIC DNA]</scope>
    <source>
        <strain evidence="3">4Y35</strain>
    </source>
</reference>
<dbReference type="SUPFAM" id="SSF81324">
    <property type="entry name" value="Voltage-gated potassium channels"/>
    <property type="match status" value="1"/>
</dbReference>
<keyword evidence="3" id="KW-0406">Ion transport</keyword>
<keyword evidence="3" id="KW-0813">Transport</keyword>
<protein>
    <submittedName>
        <fullName evidence="3">Two pore domain potassium channel family protein</fullName>
    </submittedName>
</protein>
<accession>A0A7G8BRK9</accession>
<keyword evidence="3" id="KW-0407">Ion channel</keyword>
<name>A0A7G8BRK9_9BACT</name>
<feature type="transmembrane region" description="Helical" evidence="1">
    <location>
        <begin position="74"/>
        <end position="92"/>
    </location>
</feature>
<dbReference type="AlphaFoldDB" id="A0A7G8BRK9"/>
<evidence type="ECO:0000259" key="2">
    <source>
        <dbReference type="Pfam" id="PF07885"/>
    </source>
</evidence>
<keyword evidence="4" id="KW-1185">Reference proteome</keyword>
<feature type="transmembrane region" description="Helical" evidence="1">
    <location>
        <begin position="36"/>
        <end position="54"/>
    </location>
</feature>